<evidence type="ECO:0000313" key="2">
    <source>
        <dbReference type="Proteomes" id="UP000276588"/>
    </source>
</evidence>
<protein>
    <submittedName>
        <fullName evidence="1">Uncharacterized protein</fullName>
    </submittedName>
</protein>
<accession>A0A3A6Q0C1</accession>
<evidence type="ECO:0000313" key="1">
    <source>
        <dbReference type="EMBL" id="RJX43994.1"/>
    </source>
</evidence>
<dbReference type="AlphaFoldDB" id="A0A3A6Q0C1"/>
<gene>
    <name evidence="1" type="ORF">DM826_04770</name>
</gene>
<dbReference type="OrthoDB" id="236676at2157"/>
<dbReference type="EMBL" id="QKNY01000006">
    <property type="protein sequence ID" value="RJX43994.1"/>
    <property type="molecule type" value="Genomic_DNA"/>
</dbReference>
<dbReference type="RefSeq" id="WP_120102022.1">
    <property type="nucleotide sequence ID" value="NZ_QKNY01000006.1"/>
</dbReference>
<keyword evidence="2" id="KW-1185">Reference proteome</keyword>
<name>A0A3A6Q0C1_9EURY</name>
<comment type="caution">
    <text evidence="1">The sequence shown here is derived from an EMBL/GenBank/DDBJ whole genome shotgun (WGS) entry which is preliminary data.</text>
</comment>
<dbReference type="Proteomes" id="UP000276588">
    <property type="component" value="Unassembled WGS sequence"/>
</dbReference>
<organism evidence="1 2">
    <name type="scientific">Halonotius aquaticus</name>
    <dbReference type="NCBI Taxonomy" id="2216978"/>
    <lineage>
        <taxon>Archaea</taxon>
        <taxon>Methanobacteriati</taxon>
        <taxon>Methanobacteriota</taxon>
        <taxon>Stenosarchaea group</taxon>
        <taxon>Halobacteria</taxon>
        <taxon>Halobacteriales</taxon>
        <taxon>Haloferacaceae</taxon>
        <taxon>Halonotius</taxon>
    </lineage>
</organism>
<sequence>MHTNDNGHYAAAVAALADRRYEAAGDAYTRAGWSVLADPRDDLEPFAPDDRGSIGDGPRHLLTAALCYRVADCPARATRRATAGIALVGDLGATMATPLQAACFDEFAADFRVAGGLEGATDAYAAAADAYRAAADETTDPQTVGATPLFLAAAAPAKQLARTLEDGEIAIEWEDLHGADPSDPGDFLAARAEYKRQRFASLVDGCVDKGILAAPRGTTEYATDHHACPACGSRDVNWVANSTLCLRCSRPTEPQ</sequence>
<proteinExistence type="predicted"/>
<reference evidence="1 2" key="1">
    <citation type="submission" date="2018-06" db="EMBL/GenBank/DDBJ databases">
        <title>Halonotius sp. F13-13 a new haloarchaeeon isolated from a solar saltern from Isla Cristina, Huelva, Spain.</title>
        <authorList>
            <person name="Duran-Viseras A."/>
            <person name="Sanchez-Porro C."/>
            <person name="Ventosa A."/>
        </authorList>
    </citation>
    <scope>NUCLEOTIDE SEQUENCE [LARGE SCALE GENOMIC DNA]</scope>
    <source>
        <strain evidence="1 2">F13-13</strain>
    </source>
</reference>